<dbReference type="InterPro" id="IPR048309">
    <property type="entry name" value="GxGYxYP_N_3rd"/>
</dbReference>
<sequence length="1005" mass="109003">MMTIKTGSKGIHLGLIFTFILAVLSTTLQVGNVSAASGEFPKMASADTVYVYDVRNDSAEAKLAALALQGLINQSSARIYVLTRDADLDQLWLNESGKSYATVPLVTGSNPGFRTMYRDYQDSVNNLIVWDGSQEWTFNIALMKGSLEGGLPVTNSLKNAILSEFGSKTVEDLRNNWSGRVEAYDWALDNLMPSLNKQILFSAGLRTTEPNPESNWTGHPWTIFDYAVASKSFAFYLDPRIPAEKDEIVKIIQTGGYSPGTPVMGYSPDGDDLNATTNPYGVGYVVSDYFSNGSVWSSFGNKTYSQPPGQAVDAQPGKVYVAITTSDGDNLQYDQQLISHFQNPTAGQVPVGISIAPVLQEVGSPLLDYLYSKAGSNIELVAGPSGYQFIYPENYSSSGYDAWLARNKQWLTDAGVHTSNIWHIPANSESHNKMADSLVGSGVTGLLRGDDASRINAYHGMYTVPQGDMIFQYGDIYRILSNVSIDATQPVFHNIYPVLAYYGVDADGKALFFDRLKEEVDRLNRDFPGKFVFLKPQDEVATINKLNTNLRGVSFDADNSDKETIHLYEDHFSAMDNGHRFADGTSSWIYKFDLAEDVNKATLTMDIGGDYVVDISKDGVNWSPAARANGSLNRTIDGSDLSGWLTDNPSKTIYVRFSDGSPQDGNGPSLYHLTISTEISQLDLLAPSYLENQFIIQNSGSIDNDHRYADEFRSIVYKFDLKDDIDHATLTMDIGGNYVVDISNDGVSWSPAASANGGLSRRIDSSDLSGWLVNNPSKTVFVRFTDGTPQDGNGPSIYRLIIASETPDNMAPVTTDNAPSGWINHDCTVNLSASDSGSGVAATYYSVDGGARQTGTSVKLTTDGVHTLTYWSVDRAGNTESKHTVTVKIDKTPPSLSVQLDNTSIWPANHKMVRVHASLNASDAGSGVASVKLISITSNEPDSGLGDIQAELGTAADSFNLRAERSGAGTGRIYTITYQAADKAGNSAVSSVTVTVPHDQSAWRA</sequence>
<dbReference type="Pfam" id="PF20957">
    <property type="entry name" value="GxGYxYP_N_2nd"/>
    <property type="match status" value="1"/>
</dbReference>
<dbReference type="PANTHER" id="PTHR37321">
    <property type="entry name" value="EXPORTED PROTEIN-RELATED"/>
    <property type="match status" value="1"/>
</dbReference>
<dbReference type="Gene3D" id="3.20.20.490">
    <property type="entry name" value="GxGYxYP glycoside hydrolase, C-terminal domain"/>
    <property type="match status" value="1"/>
</dbReference>
<feature type="domain" description="GxGYxYP putative glycoside hydrolase third N-terminal" evidence="4">
    <location>
        <begin position="220"/>
        <end position="298"/>
    </location>
</feature>
<dbReference type="Pfam" id="PF16216">
    <property type="entry name" value="GxGYxYP_N"/>
    <property type="match status" value="1"/>
</dbReference>
<dbReference type="InterPro" id="IPR032626">
    <property type="entry name" value="GxGYxYP_N_1st"/>
</dbReference>
<evidence type="ECO:0000259" key="3">
    <source>
        <dbReference type="Pfam" id="PF20957"/>
    </source>
</evidence>
<dbReference type="InterPro" id="IPR048310">
    <property type="entry name" value="GxGYxYP_N_2nd"/>
</dbReference>
<organism evidence="5 6">
    <name type="scientific">Cohnella soli</name>
    <dbReference type="NCBI Taxonomy" id="425005"/>
    <lineage>
        <taxon>Bacteria</taxon>
        <taxon>Bacillati</taxon>
        <taxon>Bacillota</taxon>
        <taxon>Bacilli</taxon>
        <taxon>Bacillales</taxon>
        <taxon>Paenibacillaceae</taxon>
        <taxon>Cohnella</taxon>
    </lineage>
</organism>
<reference evidence="6" key="1">
    <citation type="journal article" date="2019" name="Int. J. Syst. Evol. Microbiol.">
        <title>The Global Catalogue of Microorganisms (GCM) 10K type strain sequencing project: providing services to taxonomists for standard genome sequencing and annotation.</title>
        <authorList>
            <consortium name="The Broad Institute Genomics Platform"/>
            <consortium name="The Broad Institute Genome Sequencing Center for Infectious Disease"/>
            <person name="Wu L."/>
            <person name="Ma J."/>
        </authorList>
    </citation>
    <scope>NUCLEOTIDE SEQUENCE [LARGE SCALE GENOMIC DNA]</scope>
    <source>
        <strain evidence="6">CGMCC 1.18575</strain>
    </source>
</reference>
<feature type="domain" description="GxGYxYP putative glycoside hydrolase first N-terminal" evidence="2">
    <location>
        <begin position="49"/>
        <end position="102"/>
    </location>
</feature>
<feature type="domain" description="GxGYxYP putative glycoside hydrolase C-terminal" evidence="1">
    <location>
        <begin position="318"/>
        <end position="459"/>
    </location>
</feature>
<evidence type="ECO:0000259" key="4">
    <source>
        <dbReference type="Pfam" id="PF20958"/>
    </source>
</evidence>
<comment type="caution">
    <text evidence="5">The sequence shown here is derived from an EMBL/GenBank/DDBJ whole genome shotgun (WGS) entry which is preliminary data.</text>
</comment>
<dbReference type="InterPro" id="IPR058094">
    <property type="entry name" value="Ig-like_OmpL47-like"/>
</dbReference>
<evidence type="ECO:0000259" key="1">
    <source>
        <dbReference type="Pfam" id="PF14323"/>
    </source>
</evidence>
<dbReference type="InterPro" id="IPR025832">
    <property type="entry name" value="GxGYxYP_C"/>
</dbReference>
<feature type="domain" description="GxGYxYP putative glycoside hydrolase second N-terminal" evidence="3">
    <location>
        <begin position="125"/>
        <end position="194"/>
    </location>
</feature>
<gene>
    <name evidence="5" type="ORF">ACFPOF_05290</name>
</gene>
<proteinExistence type="predicted"/>
<protein>
    <submittedName>
        <fullName evidence="5">OmpL47-type beta-barrel domain-containing protein</fullName>
    </submittedName>
</protein>
<dbReference type="Gene3D" id="3.30.1920.20">
    <property type="match status" value="1"/>
</dbReference>
<name>A0ABW0HLR6_9BACL</name>
<keyword evidence="6" id="KW-1185">Reference proteome</keyword>
<dbReference type="EMBL" id="JBHSMI010000009">
    <property type="protein sequence ID" value="MFC5402145.1"/>
    <property type="molecule type" value="Genomic_DNA"/>
</dbReference>
<evidence type="ECO:0000313" key="6">
    <source>
        <dbReference type="Proteomes" id="UP001596113"/>
    </source>
</evidence>
<dbReference type="NCBIfam" id="NF047446">
    <property type="entry name" value="barrel_OmpL47"/>
    <property type="match status" value="1"/>
</dbReference>
<dbReference type="Pfam" id="PF14323">
    <property type="entry name" value="GxGYxYP_C"/>
    <property type="match status" value="1"/>
</dbReference>
<evidence type="ECO:0000313" key="5">
    <source>
        <dbReference type="EMBL" id="MFC5402145.1"/>
    </source>
</evidence>
<dbReference type="InterPro" id="IPR038410">
    <property type="entry name" value="GxGYxYP_C_sf"/>
</dbReference>
<accession>A0ABW0HLR6</accession>
<dbReference type="RefSeq" id="WP_378130307.1">
    <property type="nucleotide sequence ID" value="NZ_JBHSMI010000009.1"/>
</dbReference>
<dbReference type="PANTHER" id="PTHR37321:SF1">
    <property type="entry name" value="EXPORTED PROTEIN"/>
    <property type="match status" value="1"/>
</dbReference>
<dbReference type="Pfam" id="PF20958">
    <property type="entry name" value="GxGYxYP_N_3rd"/>
    <property type="match status" value="1"/>
</dbReference>
<dbReference type="Proteomes" id="UP001596113">
    <property type="component" value="Unassembled WGS sequence"/>
</dbReference>
<evidence type="ECO:0000259" key="2">
    <source>
        <dbReference type="Pfam" id="PF16216"/>
    </source>
</evidence>